<evidence type="ECO:0000256" key="1">
    <source>
        <dbReference type="SAM" id="SignalP"/>
    </source>
</evidence>
<gene>
    <name evidence="2" type="ORF">ACFVKH_12900</name>
</gene>
<name>A0ABW6IG93_9CYAN</name>
<feature type="chain" id="PRO_5045616274" evidence="1">
    <location>
        <begin position="29"/>
        <end position="148"/>
    </location>
</feature>
<protein>
    <submittedName>
        <fullName evidence="2">Uncharacterized protein</fullName>
    </submittedName>
</protein>
<organism evidence="2 3">
    <name type="scientific">Almyronema epifaneia S1</name>
    <dbReference type="NCBI Taxonomy" id="2991925"/>
    <lineage>
        <taxon>Bacteria</taxon>
        <taxon>Bacillati</taxon>
        <taxon>Cyanobacteriota</taxon>
        <taxon>Cyanophyceae</taxon>
        <taxon>Nodosilineales</taxon>
        <taxon>Nodosilineaceae</taxon>
        <taxon>Almyronema</taxon>
        <taxon>Almyronema epifaneia</taxon>
    </lineage>
</organism>
<sequence length="148" mass="16535">MGIRVKPLVSAALATIGTSMVMATTAIAQEVVPRTESASIADSVNEVVFANSGTYFQNRTFWRQFSYMFGPGTFGNAAYPEREVERDAEAIHQIYTYLMAEQSRSDPYLRTPDLRNPYNSSVLLLPVSQQDSRVVGSEFIYERLPIVP</sequence>
<feature type="signal peptide" evidence="1">
    <location>
        <begin position="1"/>
        <end position="28"/>
    </location>
</feature>
<accession>A0ABW6IG93</accession>
<keyword evidence="3" id="KW-1185">Reference proteome</keyword>
<evidence type="ECO:0000313" key="3">
    <source>
        <dbReference type="Proteomes" id="UP001600165"/>
    </source>
</evidence>
<keyword evidence="1" id="KW-0732">Signal</keyword>
<reference evidence="2 3" key="1">
    <citation type="submission" date="2024-10" db="EMBL/GenBank/DDBJ databases">
        <authorList>
            <person name="Ratan Roy A."/>
            <person name="Morales Sandoval P.H."/>
            <person name="De Los Santos Villalobos S."/>
            <person name="Chakraborty S."/>
            <person name="Mukherjee J."/>
        </authorList>
    </citation>
    <scope>NUCLEOTIDE SEQUENCE [LARGE SCALE GENOMIC DNA]</scope>
    <source>
        <strain evidence="2 3">S1</strain>
    </source>
</reference>
<comment type="caution">
    <text evidence="2">The sequence shown here is derived from an EMBL/GenBank/DDBJ whole genome shotgun (WGS) entry which is preliminary data.</text>
</comment>
<dbReference type="EMBL" id="JBHZOL010000081">
    <property type="protein sequence ID" value="MFE4107186.1"/>
    <property type="molecule type" value="Genomic_DNA"/>
</dbReference>
<proteinExistence type="predicted"/>
<dbReference type="Proteomes" id="UP001600165">
    <property type="component" value="Unassembled WGS sequence"/>
</dbReference>
<evidence type="ECO:0000313" key="2">
    <source>
        <dbReference type="EMBL" id="MFE4107186.1"/>
    </source>
</evidence>
<dbReference type="RefSeq" id="WP_377965657.1">
    <property type="nucleotide sequence ID" value="NZ_JBHZOL010000081.1"/>
</dbReference>